<dbReference type="Pfam" id="PF24317">
    <property type="entry name" value="PSI_Plexin-B"/>
    <property type="match status" value="1"/>
</dbReference>
<dbReference type="InParanoid" id="T1F0J4"/>
<reference evidence="4" key="3">
    <citation type="submission" date="2015-06" db="UniProtKB">
        <authorList>
            <consortium name="EnsemblMetazoa"/>
        </authorList>
    </citation>
    <scope>IDENTIFICATION</scope>
</reference>
<proteinExistence type="predicted"/>
<gene>
    <name evidence="4" type="primary">20202344</name>
    <name evidence="3" type="ORF">HELRODRAFT_168393</name>
</gene>
<dbReference type="EMBL" id="AMQM01002958">
    <property type="status" value="NOT_ANNOTATED_CDS"/>
    <property type="molecule type" value="Genomic_DNA"/>
</dbReference>
<evidence type="ECO:0000313" key="5">
    <source>
        <dbReference type="Proteomes" id="UP000015101"/>
    </source>
</evidence>
<feature type="domain" description="PSI" evidence="2">
    <location>
        <begin position="4"/>
        <end position="62"/>
    </location>
</feature>
<name>T1F0J4_HELRO</name>
<dbReference type="InterPro" id="IPR016201">
    <property type="entry name" value="PSI"/>
</dbReference>
<evidence type="ECO:0000313" key="3">
    <source>
        <dbReference type="EMBL" id="ESO09410.1"/>
    </source>
</evidence>
<dbReference type="AlphaFoldDB" id="T1F0J4"/>
<accession>T1F0J4</accession>
<dbReference type="KEGG" id="hro:HELRODRAFT_168393"/>
<dbReference type="EnsemblMetazoa" id="HelroT168393">
    <property type="protein sequence ID" value="HelroP168393"/>
    <property type="gene ID" value="HelroG168393"/>
</dbReference>
<reference evidence="5" key="1">
    <citation type="submission" date="2012-12" db="EMBL/GenBank/DDBJ databases">
        <authorList>
            <person name="Hellsten U."/>
            <person name="Grimwood J."/>
            <person name="Chapman J.A."/>
            <person name="Shapiro H."/>
            <person name="Aerts A."/>
            <person name="Otillar R.P."/>
            <person name="Terry A.Y."/>
            <person name="Boore J.L."/>
            <person name="Simakov O."/>
            <person name="Marletaz F."/>
            <person name="Cho S.-J."/>
            <person name="Edsinger-Gonzales E."/>
            <person name="Havlak P."/>
            <person name="Kuo D.-H."/>
            <person name="Larsson T."/>
            <person name="Lv J."/>
            <person name="Arendt D."/>
            <person name="Savage R."/>
            <person name="Osoegawa K."/>
            <person name="de Jong P."/>
            <person name="Lindberg D.R."/>
            <person name="Seaver E.C."/>
            <person name="Weisblat D.A."/>
            <person name="Putnam N.H."/>
            <person name="Grigoriev I.V."/>
            <person name="Rokhsar D.S."/>
        </authorList>
    </citation>
    <scope>NUCLEOTIDE SEQUENCE</scope>
</reference>
<dbReference type="Proteomes" id="UP000015101">
    <property type="component" value="Unassembled WGS sequence"/>
</dbReference>
<reference evidence="3 5" key="2">
    <citation type="journal article" date="2013" name="Nature">
        <title>Insights into bilaterian evolution from three spiralian genomes.</title>
        <authorList>
            <person name="Simakov O."/>
            <person name="Marletaz F."/>
            <person name="Cho S.J."/>
            <person name="Edsinger-Gonzales E."/>
            <person name="Havlak P."/>
            <person name="Hellsten U."/>
            <person name="Kuo D.H."/>
            <person name="Larsson T."/>
            <person name="Lv J."/>
            <person name="Arendt D."/>
            <person name="Savage R."/>
            <person name="Osoegawa K."/>
            <person name="de Jong P."/>
            <person name="Grimwood J."/>
            <person name="Chapman J.A."/>
            <person name="Shapiro H."/>
            <person name="Aerts A."/>
            <person name="Otillar R.P."/>
            <person name="Terry A.Y."/>
            <person name="Boore J.L."/>
            <person name="Grigoriev I.V."/>
            <person name="Lindberg D.R."/>
            <person name="Seaver E.C."/>
            <person name="Weisblat D.A."/>
            <person name="Putnam N.H."/>
            <person name="Rokhsar D.S."/>
        </authorList>
    </citation>
    <scope>NUCLEOTIDE SEQUENCE</scope>
</reference>
<dbReference type="EMBL" id="KB095959">
    <property type="protein sequence ID" value="ESO09410.1"/>
    <property type="molecule type" value="Genomic_DNA"/>
</dbReference>
<dbReference type="InterPro" id="IPR057533">
    <property type="entry name" value="PSI_Plexin-B"/>
</dbReference>
<dbReference type="GeneID" id="20202344"/>
<dbReference type="CTD" id="20202344"/>
<dbReference type="HOGENOM" id="CLU_1798522_0_0_1"/>
<evidence type="ECO:0000313" key="4">
    <source>
        <dbReference type="EnsemblMetazoa" id="HelroP168393"/>
    </source>
</evidence>
<evidence type="ECO:0000256" key="1">
    <source>
        <dbReference type="ARBA" id="ARBA00023180"/>
    </source>
</evidence>
<dbReference type="RefSeq" id="XP_009012503.1">
    <property type="nucleotide sequence ID" value="XM_009014255.1"/>
</dbReference>
<sequence>MVYNCSTLASSCAQCQTLDPKYDCVWCSADTDHDCTSGNEPHNFDNSVITTITQGLSQMSCGVCRSSKECPKVQISKRGVCPRPAIYKLDSNSEHEGMKCKLSVHHGILDIDMALCSMEFAAVCAPLMISCPSPCLASVLMFAL</sequence>
<keyword evidence="5" id="KW-1185">Reference proteome</keyword>
<dbReference type="SMART" id="SM00423">
    <property type="entry name" value="PSI"/>
    <property type="match status" value="1"/>
</dbReference>
<protein>
    <recommendedName>
        <fullName evidence="2">PSI domain-containing protein</fullName>
    </recommendedName>
</protein>
<organism evidence="4 5">
    <name type="scientific">Helobdella robusta</name>
    <name type="common">Californian leech</name>
    <dbReference type="NCBI Taxonomy" id="6412"/>
    <lineage>
        <taxon>Eukaryota</taxon>
        <taxon>Metazoa</taxon>
        <taxon>Spiralia</taxon>
        <taxon>Lophotrochozoa</taxon>
        <taxon>Annelida</taxon>
        <taxon>Clitellata</taxon>
        <taxon>Hirudinea</taxon>
        <taxon>Rhynchobdellida</taxon>
        <taxon>Glossiphoniidae</taxon>
        <taxon>Helobdella</taxon>
    </lineage>
</organism>
<keyword evidence="1" id="KW-0325">Glycoprotein</keyword>
<evidence type="ECO:0000259" key="2">
    <source>
        <dbReference type="SMART" id="SM00423"/>
    </source>
</evidence>